<dbReference type="EMBL" id="CADEAL010001344">
    <property type="protein sequence ID" value="CAB1431513.1"/>
    <property type="molecule type" value="Genomic_DNA"/>
</dbReference>
<gene>
    <name evidence="2" type="ORF">PLEPLA_LOCUS19570</name>
</gene>
<comment type="caution">
    <text evidence="2">The sequence shown here is derived from an EMBL/GenBank/DDBJ whole genome shotgun (WGS) entry which is preliminary data.</text>
</comment>
<dbReference type="Proteomes" id="UP001153269">
    <property type="component" value="Unassembled WGS sequence"/>
</dbReference>
<accession>A0A9N7UGD4</accession>
<name>A0A9N7UGD4_PLEPL</name>
<feature type="region of interest" description="Disordered" evidence="1">
    <location>
        <begin position="1"/>
        <end position="22"/>
    </location>
</feature>
<evidence type="ECO:0000313" key="2">
    <source>
        <dbReference type="EMBL" id="CAB1431513.1"/>
    </source>
</evidence>
<feature type="region of interest" description="Disordered" evidence="1">
    <location>
        <begin position="60"/>
        <end position="126"/>
    </location>
</feature>
<keyword evidence="3" id="KW-1185">Reference proteome</keyword>
<protein>
    <submittedName>
        <fullName evidence="2">Uncharacterized protein</fullName>
    </submittedName>
</protein>
<proteinExistence type="predicted"/>
<organism evidence="2 3">
    <name type="scientific">Pleuronectes platessa</name>
    <name type="common">European plaice</name>
    <dbReference type="NCBI Taxonomy" id="8262"/>
    <lineage>
        <taxon>Eukaryota</taxon>
        <taxon>Metazoa</taxon>
        <taxon>Chordata</taxon>
        <taxon>Craniata</taxon>
        <taxon>Vertebrata</taxon>
        <taxon>Euteleostomi</taxon>
        <taxon>Actinopterygii</taxon>
        <taxon>Neopterygii</taxon>
        <taxon>Teleostei</taxon>
        <taxon>Neoteleostei</taxon>
        <taxon>Acanthomorphata</taxon>
        <taxon>Carangaria</taxon>
        <taxon>Pleuronectiformes</taxon>
        <taxon>Pleuronectoidei</taxon>
        <taxon>Pleuronectidae</taxon>
        <taxon>Pleuronectes</taxon>
    </lineage>
</organism>
<evidence type="ECO:0000256" key="1">
    <source>
        <dbReference type="SAM" id="MobiDB-lite"/>
    </source>
</evidence>
<sequence>MEAGSRLAPTGKQAATASEGGHVDLCSSLSSWRPDVILRNKTNRAKGDMRWFGASLLRTPPGRLPSEVELTGGTTCPIRPGISQEELRRETFGDPTQPAHLPPPTHSHSDVTEARRRESFSASDGV</sequence>
<evidence type="ECO:0000313" key="3">
    <source>
        <dbReference type="Proteomes" id="UP001153269"/>
    </source>
</evidence>
<feature type="compositionally biased region" description="Basic and acidic residues" evidence="1">
    <location>
        <begin position="107"/>
        <end position="119"/>
    </location>
</feature>
<dbReference type="AlphaFoldDB" id="A0A9N7UGD4"/>
<reference evidence="2" key="1">
    <citation type="submission" date="2020-03" db="EMBL/GenBank/DDBJ databases">
        <authorList>
            <person name="Weist P."/>
        </authorList>
    </citation>
    <scope>NUCLEOTIDE SEQUENCE</scope>
</reference>